<dbReference type="STRING" id="411473.RUMCAL_02586"/>
<dbReference type="Proteomes" id="UP000016662">
    <property type="component" value="Unassembled WGS sequence"/>
</dbReference>
<organism evidence="1 2">
    <name type="scientific">Ruminococcus callidus ATCC 27760</name>
    <dbReference type="NCBI Taxonomy" id="411473"/>
    <lineage>
        <taxon>Bacteria</taxon>
        <taxon>Bacillati</taxon>
        <taxon>Bacillota</taxon>
        <taxon>Clostridia</taxon>
        <taxon>Eubacteriales</taxon>
        <taxon>Oscillospiraceae</taxon>
        <taxon>Ruminococcus</taxon>
    </lineage>
</organism>
<protein>
    <submittedName>
        <fullName evidence="1">Uncharacterized protein</fullName>
    </submittedName>
</protein>
<evidence type="ECO:0000313" key="1">
    <source>
        <dbReference type="EMBL" id="ERJ91419.1"/>
    </source>
</evidence>
<name>U2LPK2_9FIRM</name>
<dbReference type="EMBL" id="AWVF01000315">
    <property type="protein sequence ID" value="ERJ91419.1"/>
    <property type="molecule type" value="Genomic_DNA"/>
</dbReference>
<gene>
    <name evidence="1" type="ORF">RUMCAL_02586</name>
</gene>
<dbReference type="AlphaFoldDB" id="U2LPK2"/>
<accession>U2LPK2</accession>
<comment type="caution">
    <text evidence="1">The sequence shown here is derived from an EMBL/GenBank/DDBJ whole genome shotgun (WGS) entry which is preliminary data.</text>
</comment>
<keyword evidence="2" id="KW-1185">Reference proteome</keyword>
<sequence length="60" mass="6979">MHGVVLFLLYRIFRSIAMVFRNFFRFFSKSAVPANTICTFVYNATLYADLVLAMQHVDLV</sequence>
<reference evidence="1 2" key="1">
    <citation type="submission" date="2013-07" db="EMBL/GenBank/DDBJ databases">
        <authorList>
            <person name="Weinstock G."/>
            <person name="Sodergren E."/>
            <person name="Wylie T."/>
            <person name="Fulton L."/>
            <person name="Fulton R."/>
            <person name="Fronick C."/>
            <person name="O'Laughlin M."/>
            <person name="Godfrey J."/>
            <person name="Miner T."/>
            <person name="Herter B."/>
            <person name="Appelbaum E."/>
            <person name="Cordes M."/>
            <person name="Lek S."/>
            <person name="Wollam A."/>
            <person name="Pepin K.H."/>
            <person name="Palsikar V.B."/>
            <person name="Mitreva M."/>
            <person name="Wilson R.K."/>
        </authorList>
    </citation>
    <scope>NUCLEOTIDE SEQUENCE [LARGE SCALE GENOMIC DNA]</scope>
    <source>
        <strain evidence="1 2">ATCC 27760</strain>
    </source>
</reference>
<dbReference type="HOGENOM" id="CLU_2938979_0_0_9"/>
<proteinExistence type="predicted"/>
<evidence type="ECO:0000313" key="2">
    <source>
        <dbReference type="Proteomes" id="UP000016662"/>
    </source>
</evidence>